<evidence type="ECO:0000313" key="2">
    <source>
        <dbReference type="EMBL" id="KAH8024401.1"/>
    </source>
</evidence>
<organism evidence="2 3">
    <name type="scientific">Rhipicephalus microplus</name>
    <name type="common">Cattle tick</name>
    <name type="synonym">Boophilus microplus</name>
    <dbReference type="NCBI Taxonomy" id="6941"/>
    <lineage>
        <taxon>Eukaryota</taxon>
        <taxon>Metazoa</taxon>
        <taxon>Ecdysozoa</taxon>
        <taxon>Arthropoda</taxon>
        <taxon>Chelicerata</taxon>
        <taxon>Arachnida</taxon>
        <taxon>Acari</taxon>
        <taxon>Parasitiformes</taxon>
        <taxon>Ixodida</taxon>
        <taxon>Ixodoidea</taxon>
        <taxon>Ixodidae</taxon>
        <taxon>Rhipicephalinae</taxon>
        <taxon>Rhipicephalus</taxon>
        <taxon>Boophilus</taxon>
    </lineage>
</organism>
<reference evidence="2" key="2">
    <citation type="submission" date="2021-09" db="EMBL/GenBank/DDBJ databases">
        <authorList>
            <person name="Jia N."/>
            <person name="Wang J."/>
            <person name="Shi W."/>
            <person name="Du L."/>
            <person name="Sun Y."/>
            <person name="Zhan W."/>
            <person name="Jiang J."/>
            <person name="Wang Q."/>
            <person name="Zhang B."/>
            <person name="Ji P."/>
            <person name="Sakyi L.B."/>
            <person name="Cui X."/>
            <person name="Yuan T."/>
            <person name="Jiang B."/>
            <person name="Yang W."/>
            <person name="Lam T.T.-Y."/>
            <person name="Chang Q."/>
            <person name="Ding S."/>
            <person name="Wang X."/>
            <person name="Zhu J."/>
            <person name="Ruan X."/>
            <person name="Zhao L."/>
            <person name="Wei J."/>
            <person name="Que T."/>
            <person name="Du C."/>
            <person name="Cheng J."/>
            <person name="Dai P."/>
            <person name="Han X."/>
            <person name="Huang E."/>
            <person name="Gao Y."/>
            <person name="Liu J."/>
            <person name="Shao H."/>
            <person name="Ye R."/>
            <person name="Li L."/>
            <person name="Wei W."/>
            <person name="Wang X."/>
            <person name="Wang C."/>
            <person name="Huo Q."/>
            <person name="Li W."/>
            <person name="Guo W."/>
            <person name="Chen H."/>
            <person name="Chen S."/>
            <person name="Zhou L."/>
            <person name="Zhou L."/>
            <person name="Ni X."/>
            <person name="Tian J."/>
            <person name="Zhou Y."/>
            <person name="Sheng Y."/>
            <person name="Liu T."/>
            <person name="Pan Y."/>
            <person name="Xia L."/>
            <person name="Li J."/>
            <person name="Zhao F."/>
            <person name="Cao W."/>
        </authorList>
    </citation>
    <scope>NUCLEOTIDE SEQUENCE</scope>
    <source>
        <strain evidence="2">Rmic-2018</strain>
        <tissue evidence="2">Larvae</tissue>
    </source>
</reference>
<keyword evidence="3" id="KW-1185">Reference proteome</keyword>
<evidence type="ECO:0000256" key="1">
    <source>
        <dbReference type="SAM" id="MobiDB-lite"/>
    </source>
</evidence>
<name>A0A9J6DR14_RHIMP</name>
<proteinExistence type="predicted"/>
<dbReference type="EMBL" id="JABSTU010000008">
    <property type="protein sequence ID" value="KAH8024401.1"/>
    <property type="molecule type" value="Genomic_DNA"/>
</dbReference>
<protein>
    <submittedName>
        <fullName evidence="2">Uncharacterized protein</fullName>
    </submittedName>
</protein>
<feature type="compositionally biased region" description="Basic and acidic residues" evidence="1">
    <location>
        <begin position="213"/>
        <end position="223"/>
    </location>
</feature>
<comment type="caution">
    <text evidence="2">The sequence shown here is derived from an EMBL/GenBank/DDBJ whole genome shotgun (WGS) entry which is preliminary data.</text>
</comment>
<feature type="region of interest" description="Disordered" evidence="1">
    <location>
        <begin position="139"/>
        <end position="241"/>
    </location>
</feature>
<dbReference type="Proteomes" id="UP000821866">
    <property type="component" value="Chromosome 6"/>
</dbReference>
<gene>
    <name evidence="2" type="ORF">HPB51_022885</name>
</gene>
<dbReference type="AlphaFoldDB" id="A0A9J6DR14"/>
<evidence type="ECO:0000313" key="3">
    <source>
        <dbReference type="Proteomes" id="UP000821866"/>
    </source>
</evidence>
<sequence>MVYRLRYSAADPQVAGSNPGCGGCISDVGENVVGPCAQILVHVKELQSPWRLPVSFRDTAARSRGFDRELRQRCVASARALRRLRGLLPSRAAASAAGGDQLAVAQRGGRDFFIRAADGGLDAAALTARPRLPRRVTWTAGVSSRRPAPPARCGAFSFPPGPDASSAQFVPPALARASPLDGRTPPRQSREVSEDVSAVLCPESGRPGLESSRCQERPSERAADSPPSSHPAQVQRKRTPLLAPLSRWTAAMTVTYAKKKTPAALAVTLRIRVAVAGAVVSHCHFA</sequence>
<reference evidence="2" key="1">
    <citation type="journal article" date="2020" name="Cell">
        <title>Large-Scale Comparative Analyses of Tick Genomes Elucidate Their Genetic Diversity and Vector Capacities.</title>
        <authorList>
            <consortium name="Tick Genome and Microbiome Consortium (TIGMIC)"/>
            <person name="Jia N."/>
            <person name="Wang J."/>
            <person name="Shi W."/>
            <person name="Du L."/>
            <person name="Sun Y."/>
            <person name="Zhan W."/>
            <person name="Jiang J.F."/>
            <person name="Wang Q."/>
            <person name="Zhang B."/>
            <person name="Ji P."/>
            <person name="Bell-Sakyi L."/>
            <person name="Cui X.M."/>
            <person name="Yuan T.T."/>
            <person name="Jiang B.G."/>
            <person name="Yang W.F."/>
            <person name="Lam T.T."/>
            <person name="Chang Q.C."/>
            <person name="Ding S.J."/>
            <person name="Wang X.J."/>
            <person name="Zhu J.G."/>
            <person name="Ruan X.D."/>
            <person name="Zhao L."/>
            <person name="Wei J.T."/>
            <person name="Ye R.Z."/>
            <person name="Que T.C."/>
            <person name="Du C.H."/>
            <person name="Zhou Y.H."/>
            <person name="Cheng J.X."/>
            <person name="Dai P.F."/>
            <person name="Guo W.B."/>
            <person name="Han X.H."/>
            <person name="Huang E.J."/>
            <person name="Li L.F."/>
            <person name="Wei W."/>
            <person name="Gao Y.C."/>
            <person name="Liu J.Z."/>
            <person name="Shao H.Z."/>
            <person name="Wang X."/>
            <person name="Wang C.C."/>
            <person name="Yang T.C."/>
            <person name="Huo Q.B."/>
            <person name="Li W."/>
            <person name="Chen H.Y."/>
            <person name="Chen S.E."/>
            <person name="Zhou L.G."/>
            <person name="Ni X.B."/>
            <person name="Tian J.H."/>
            <person name="Sheng Y."/>
            <person name="Liu T."/>
            <person name="Pan Y.S."/>
            <person name="Xia L.Y."/>
            <person name="Li J."/>
            <person name="Zhao F."/>
            <person name="Cao W.C."/>
        </authorList>
    </citation>
    <scope>NUCLEOTIDE SEQUENCE</scope>
    <source>
        <strain evidence="2">Rmic-2018</strain>
    </source>
</reference>
<accession>A0A9J6DR14</accession>